<feature type="compositionally biased region" description="Basic and acidic residues" evidence="1">
    <location>
        <begin position="31"/>
        <end position="41"/>
    </location>
</feature>
<protein>
    <submittedName>
        <fullName evidence="2">Uncharacterized protein</fullName>
    </submittedName>
</protein>
<gene>
    <name evidence="2" type="ORF">HIM_07185</name>
</gene>
<dbReference type="OrthoDB" id="3357271at2759"/>
<feature type="compositionally biased region" description="Basic and acidic residues" evidence="1">
    <location>
        <begin position="73"/>
        <end position="84"/>
    </location>
</feature>
<dbReference type="EMBL" id="KQ030535">
    <property type="protein sequence ID" value="KJZ73391.1"/>
    <property type="molecule type" value="Genomic_DNA"/>
</dbReference>
<feature type="region of interest" description="Disordered" evidence="1">
    <location>
        <begin position="212"/>
        <end position="231"/>
    </location>
</feature>
<name>A0A0F7ZI37_9HYPO</name>
<sequence>MDSFKGIVKKGWHPEKEGTTLRGQVSGLMGRSKDSSYDRSNHASRPLNELKDPSSFAPPPRRSGNAPLPPPSRPRDPHASEPLHGEQSQPSAGEAPSRGPYQVNTTGLRADHLQPPPGRRDGADGRNPPAYNASATTTTTTTRPAPETKNSAGGFSSQVSELQNRFSSMRTSSSAAAPPSAPSQGTTWEQKQSALKTASAFHKDPSKVSLSDAKAAAGTANNFRQRHGEQVQAGYKRANDLNQKYGIMDKVGSYAGRFKDQTASTSEADAQAQAAKKKPPPPPPPKKKPGIGGAGEAQGADGADPDVPPPIPMSTRPNF</sequence>
<feature type="region of interest" description="Disordered" evidence="1">
    <location>
        <begin position="1"/>
        <end position="207"/>
    </location>
</feature>
<feature type="compositionally biased region" description="Polar residues" evidence="1">
    <location>
        <begin position="148"/>
        <end position="171"/>
    </location>
</feature>
<dbReference type="Proteomes" id="UP000054481">
    <property type="component" value="Unassembled WGS sequence"/>
</dbReference>
<evidence type="ECO:0000313" key="3">
    <source>
        <dbReference type="Proteomes" id="UP000054481"/>
    </source>
</evidence>
<reference evidence="2 3" key="1">
    <citation type="journal article" date="2014" name="Genome Biol. Evol.">
        <title>Comparative genomics and transcriptomics analyses reveal divergent lifestyle features of nematode endoparasitic fungus Hirsutella minnesotensis.</title>
        <authorList>
            <person name="Lai Y."/>
            <person name="Liu K."/>
            <person name="Zhang X."/>
            <person name="Zhang X."/>
            <person name="Li K."/>
            <person name="Wang N."/>
            <person name="Shu C."/>
            <person name="Wu Y."/>
            <person name="Wang C."/>
            <person name="Bushley K.E."/>
            <person name="Xiang M."/>
            <person name="Liu X."/>
        </authorList>
    </citation>
    <scope>NUCLEOTIDE SEQUENCE [LARGE SCALE GENOMIC DNA]</scope>
    <source>
        <strain evidence="2 3">3608</strain>
    </source>
</reference>
<dbReference type="AlphaFoldDB" id="A0A0F7ZI37"/>
<proteinExistence type="predicted"/>
<evidence type="ECO:0000313" key="2">
    <source>
        <dbReference type="EMBL" id="KJZ73391.1"/>
    </source>
</evidence>
<keyword evidence="3" id="KW-1185">Reference proteome</keyword>
<evidence type="ECO:0000256" key="1">
    <source>
        <dbReference type="SAM" id="MobiDB-lite"/>
    </source>
</evidence>
<feature type="region of interest" description="Disordered" evidence="1">
    <location>
        <begin position="258"/>
        <end position="319"/>
    </location>
</feature>
<organism evidence="2 3">
    <name type="scientific">Hirsutella minnesotensis 3608</name>
    <dbReference type="NCBI Taxonomy" id="1043627"/>
    <lineage>
        <taxon>Eukaryota</taxon>
        <taxon>Fungi</taxon>
        <taxon>Dikarya</taxon>
        <taxon>Ascomycota</taxon>
        <taxon>Pezizomycotina</taxon>
        <taxon>Sordariomycetes</taxon>
        <taxon>Hypocreomycetidae</taxon>
        <taxon>Hypocreales</taxon>
        <taxon>Ophiocordycipitaceae</taxon>
        <taxon>Hirsutella</taxon>
    </lineage>
</organism>
<feature type="compositionally biased region" description="Basic residues" evidence="1">
    <location>
        <begin position="275"/>
        <end position="289"/>
    </location>
</feature>
<feature type="compositionally biased region" description="Polar residues" evidence="1">
    <location>
        <begin position="184"/>
        <end position="196"/>
    </location>
</feature>
<feature type="compositionally biased region" description="Pro residues" evidence="1">
    <location>
        <begin position="56"/>
        <end position="72"/>
    </location>
</feature>
<accession>A0A0F7ZI37</accession>